<dbReference type="RefSeq" id="WP_249460642.1">
    <property type="nucleotide sequence ID" value="NZ_JAMCCK010000021.1"/>
</dbReference>
<dbReference type="Gene3D" id="3.40.50.300">
    <property type="entry name" value="P-loop containing nucleotide triphosphate hydrolases"/>
    <property type="match status" value="1"/>
</dbReference>
<evidence type="ECO:0000313" key="2">
    <source>
        <dbReference type="Proteomes" id="UP001202052"/>
    </source>
</evidence>
<evidence type="ECO:0008006" key="3">
    <source>
        <dbReference type="Google" id="ProtNLM"/>
    </source>
</evidence>
<protein>
    <recommendedName>
        <fullName evidence="3">Adenylyl-sulfate kinase</fullName>
    </recommendedName>
</protein>
<reference evidence="1 2" key="1">
    <citation type="submission" date="2022-05" db="EMBL/GenBank/DDBJ databases">
        <title>Genome Resource of Streptomyces lavenduligriseus GA1-1, a Strain with Broad-Spectrum Antifungal Activity against Phytopathogenic Fungi.</title>
        <authorList>
            <person name="Qi D."/>
        </authorList>
    </citation>
    <scope>NUCLEOTIDE SEQUENCE [LARGE SCALE GENOMIC DNA]</scope>
    <source>
        <strain evidence="1 2">GA1-1</strain>
    </source>
</reference>
<dbReference type="InterPro" id="IPR027417">
    <property type="entry name" value="P-loop_NTPase"/>
</dbReference>
<dbReference type="SUPFAM" id="SSF52540">
    <property type="entry name" value="P-loop containing nucleoside triphosphate hydrolases"/>
    <property type="match status" value="1"/>
</dbReference>
<keyword evidence="2" id="KW-1185">Reference proteome</keyword>
<evidence type="ECO:0000313" key="1">
    <source>
        <dbReference type="EMBL" id="MCL3995044.1"/>
    </source>
</evidence>
<dbReference type="EMBL" id="JAMCCK010000021">
    <property type="protein sequence ID" value="MCL3995044.1"/>
    <property type="molecule type" value="Genomic_DNA"/>
</dbReference>
<proteinExistence type="predicted"/>
<name>A0ABT0NU98_9ACTN</name>
<comment type="caution">
    <text evidence="1">The sequence shown here is derived from an EMBL/GenBank/DDBJ whole genome shotgun (WGS) entry which is preliminary data.</text>
</comment>
<gene>
    <name evidence="1" type="ORF">M4438_16220</name>
</gene>
<organism evidence="1 2">
    <name type="scientific">Streptomyces lavenduligriseus</name>
    <dbReference type="NCBI Taxonomy" id="67315"/>
    <lineage>
        <taxon>Bacteria</taxon>
        <taxon>Bacillati</taxon>
        <taxon>Actinomycetota</taxon>
        <taxon>Actinomycetes</taxon>
        <taxon>Kitasatosporales</taxon>
        <taxon>Streptomycetaceae</taxon>
        <taxon>Streptomyces</taxon>
    </lineage>
</organism>
<accession>A0ABT0NU98</accession>
<dbReference type="Proteomes" id="UP001202052">
    <property type="component" value="Unassembled WGS sequence"/>
</dbReference>
<sequence>MTGIEVLLIGGRSGVGKTTVAMETSVLLRDAGVAHCFVEGDLLDHVHPAPPDDPFRARITRRNLAALWANYADLGMRRLIYTNTVSVLEPDLIRQAVSPAAPPRIVNVLLTATDATARQRLGGRERGSELDIHLRRSAAAARRLEAEAPPGTVRVPTDQRTVHAIAEDVVAATGWSR</sequence>